<dbReference type="InterPro" id="IPR045676">
    <property type="entry name" value="DUF6194"/>
</dbReference>
<dbReference type="Proteomes" id="UP001500843">
    <property type="component" value="Unassembled WGS sequence"/>
</dbReference>
<dbReference type="Pfam" id="PF19694">
    <property type="entry name" value="DUF6194"/>
    <property type="match status" value="1"/>
</dbReference>
<dbReference type="RefSeq" id="WP_253875241.1">
    <property type="nucleotide sequence ID" value="NZ_BAABHM010000005.1"/>
</dbReference>
<feature type="domain" description="DUF6194" evidence="1">
    <location>
        <begin position="6"/>
        <end position="163"/>
    </location>
</feature>
<evidence type="ECO:0000259" key="1">
    <source>
        <dbReference type="Pfam" id="PF19694"/>
    </source>
</evidence>
<reference evidence="3" key="1">
    <citation type="journal article" date="2019" name="Int. J. Syst. Evol. Microbiol.">
        <title>The Global Catalogue of Microorganisms (GCM) 10K type strain sequencing project: providing services to taxonomists for standard genome sequencing and annotation.</title>
        <authorList>
            <consortium name="The Broad Institute Genomics Platform"/>
            <consortium name="The Broad Institute Genome Sequencing Center for Infectious Disease"/>
            <person name="Wu L."/>
            <person name="Ma J."/>
        </authorList>
    </citation>
    <scope>NUCLEOTIDE SEQUENCE [LARGE SCALE GENOMIC DNA]</scope>
    <source>
        <strain evidence="3">JCM 17975</strain>
    </source>
</reference>
<keyword evidence="3" id="KW-1185">Reference proteome</keyword>
<evidence type="ECO:0000313" key="3">
    <source>
        <dbReference type="Proteomes" id="UP001500843"/>
    </source>
</evidence>
<sequence>MSTDLSIDQIIAAVQHLEGSLVVAPAVGDAGFPELAWGDAFFYYAPDGVLPRTVQPYGTIVTKNYPDDTASDLDPAERWRVNLHVDRGTFRELTEHYAAGDGAQTPADATVDLAATDVVLPHPVYGTAGWIAVVNPGPRTADTVLRLLHDAHDAARVRSERRR</sequence>
<name>A0ABP8WLN2_9MICO</name>
<protein>
    <submittedName>
        <fullName evidence="2">DUF6194 family protein</fullName>
    </submittedName>
</protein>
<gene>
    <name evidence="2" type="ORF">GCM10023198_08040</name>
</gene>
<proteinExistence type="predicted"/>
<comment type="caution">
    <text evidence="2">The sequence shown here is derived from an EMBL/GenBank/DDBJ whole genome shotgun (WGS) entry which is preliminary data.</text>
</comment>
<organism evidence="2 3">
    <name type="scientific">Promicromonospora umidemergens</name>
    <dbReference type="NCBI Taxonomy" id="629679"/>
    <lineage>
        <taxon>Bacteria</taxon>
        <taxon>Bacillati</taxon>
        <taxon>Actinomycetota</taxon>
        <taxon>Actinomycetes</taxon>
        <taxon>Micrococcales</taxon>
        <taxon>Promicromonosporaceae</taxon>
        <taxon>Promicromonospora</taxon>
    </lineage>
</organism>
<dbReference type="EMBL" id="BAABHM010000005">
    <property type="protein sequence ID" value="GAA4691589.1"/>
    <property type="molecule type" value="Genomic_DNA"/>
</dbReference>
<evidence type="ECO:0000313" key="2">
    <source>
        <dbReference type="EMBL" id="GAA4691589.1"/>
    </source>
</evidence>
<accession>A0ABP8WLN2</accession>